<dbReference type="PROSITE" id="PS50293">
    <property type="entry name" value="TPR_REGION"/>
    <property type="match status" value="1"/>
</dbReference>
<evidence type="ECO:0000256" key="5">
    <source>
        <dbReference type="ARBA" id="ARBA00022803"/>
    </source>
</evidence>
<evidence type="ECO:0000256" key="3">
    <source>
        <dbReference type="ARBA" id="ARBA00022737"/>
    </source>
</evidence>
<dbReference type="Pfam" id="PF00753">
    <property type="entry name" value="Lactamase_B"/>
    <property type="match status" value="1"/>
</dbReference>
<evidence type="ECO:0000313" key="10">
    <source>
        <dbReference type="Proteomes" id="UP001448207"/>
    </source>
</evidence>
<dbReference type="SMART" id="SM00028">
    <property type="entry name" value="TPR"/>
    <property type="match status" value="2"/>
</dbReference>
<keyword evidence="10" id="KW-1185">Reference proteome</keyword>
<accession>A0ABR3AT68</accession>
<dbReference type="PROSITE" id="PS50005">
    <property type="entry name" value="TPR"/>
    <property type="match status" value="1"/>
</dbReference>
<sequence>MNPPAPNHKSYRITSRANDLYERHLYAEAAAEYTKAIEGAADSSRDYLALLYSNRSSSFLRSYQYKIARHDATRAIQLAPMWSKAYFRYADATAKLGDYKEAMNYYQKALEKDPENAKFISTRIAKTIIDQDNSSMGFNILQIISGRDICVERNFRNPIQNRIYEFANHMRNIIHVIVDNDTKQCVVVDACWDVDGILRIIDEHGYNLVAAIVTHSHFDHVGGSPPALFAFPIKISGLSTLLKRVPHIKAYVHSDDIDEILQHNPSIPPNRIAPTCTAVTETLTVGKTTLRFLHTPGHTPGSQSVLIQESRLIAGDTLLCGLCGRTDLPGGNRKVMEHTLRYTLGKLDDRVVVYPGHHYGSEWSTIGIERDKGCLGEDLVGFGMHP</sequence>
<dbReference type="EMBL" id="JBCLYO010000016">
    <property type="protein sequence ID" value="KAL0081927.1"/>
    <property type="molecule type" value="Genomic_DNA"/>
</dbReference>
<name>A0ABR3AT68_PHYBL</name>
<dbReference type="InterPro" id="IPR013105">
    <property type="entry name" value="TPR_2"/>
</dbReference>
<evidence type="ECO:0000313" key="9">
    <source>
        <dbReference type="EMBL" id="KAL0081927.1"/>
    </source>
</evidence>
<dbReference type="InterPro" id="IPR011990">
    <property type="entry name" value="TPR-like_helical_dom_sf"/>
</dbReference>
<comment type="cofactor">
    <cofactor evidence="1">
        <name>Zn(2+)</name>
        <dbReference type="ChEBI" id="CHEBI:29105"/>
    </cofactor>
</comment>
<evidence type="ECO:0000256" key="4">
    <source>
        <dbReference type="ARBA" id="ARBA00022801"/>
    </source>
</evidence>
<dbReference type="Gene3D" id="3.60.15.10">
    <property type="entry name" value="Ribonuclease Z/Hydroxyacylglutathione hydrolase-like"/>
    <property type="match status" value="1"/>
</dbReference>
<reference evidence="9 10" key="1">
    <citation type="submission" date="2024-04" db="EMBL/GenBank/DDBJ databases">
        <title>Symmetric and asymmetric DNA N6-adenine methylation regulates different biological responses in Mucorales.</title>
        <authorList>
            <consortium name="Lawrence Berkeley National Laboratory"/>
            <person name="Lax C."/>
            <person name="Mondo S.J."/>
            <person name="Osorio-Concepcion M."/>
            <person name="Muszewska A."/>
            <person name="Corrochano-Luque M."/>
            <person name="Gutierrez G."/>
            <person name="Riley R."/>
            <person name="Lipzen A."/>
            <person name="Guo J."/>
            <person name="Hundley H."/>
            <person name="Amirebrahimi M."/>
            <person name="Ng V."/>
            <person name="Lorenzo-Gutierrez D."/>
            <person name="Binder U."/>
            <person name="Yang J."/>
            <person name="Song Y."/>
            <person name="Canovas D."/>
            <person name="Navarro E."/>
            <person name="Freitag M."/>
            <person name="Gabaldon T."/>
            <person name="Grigoriev I.V."/>
            <person name="Corrochano L.M."/>
            <person name="Nicolas F.E."/>
            <person name="Garre V."/>
        </authorList>
    </citation>
    <scope>NUCLEOTIDE SEQUENCE [LARGE SCALE GENOMIC DNA]</scope>
    <source>
        <strain evidence="9 10">L51</strain>
    </source>
</reference>
<keyword evidence="4" id="KW-0378">Hydrolase</keyword>
<dbReference type="InterPro" id="IPR019734">
    <property type="entry name" value="TPR_rpt"/>
</dbReference>
<protein>
    <submittedName>
        <fullName evidence="9">Beta-lactamase-like protein</fullName>
    </submittedName>
</protein>
<gene>
    <name evidence="9" type="ORF">J3Q64DRAFT_1754064</name>
</gene>
<keyword evidence="6" id="KW-0862">Zinc</keyword>
<dbReference type="PANTHER" id="PTHR46233">
    <property type="entry name" value="HYDROXYACYLGLUTATHIONE HYDROLASE GLOC"/>
    <property type="match status" value="1"/>
</dbReference>
<evidence type="ECO:0000256" key="7">
    <source>
        <dbReference type="PROSITE-ProRule" id="PRU00339"/>
    </source>
</evidence>
<dbReference type="InterPro" id="IPR051453">
    <property type="entry name" value="MBL_Glyoxalase_II"/>
</dbReference>
<dbReference type="InterPro" id="IPR036866">
    <property type="entry name" value="RibonucZ/Hydroxyglut_hydro"/>
</dbReference>
<dbReference type="SUPFAM" id="SSF48452">
    <property type="entry name" value="TPR-like"/>
    <property type="match status" value="1"/>
</dbReference>
<evidence type="ECO:0000256" key="6">
    <source>
        <dbReference type="ARBA" id="ARBA00022833"/>
    </source>
</evidence>
<keyword evidence="2" id="KW-0479">Metal-binding</keyword>
<feature type="domain" description="Metallo-beta-lactamase" evidence="8">
    <location>
        <begin position="171"/>
        <end position="357"/>
    </location>
</feature>
<dbReference type="PANTHER" id="PTHR46233:SF3">
    <property type="entry name" value="HYDROXYACYLGLUTATHIONE HYDROLASE GLOC"/>
    <property type="match status" value="1"/>
</dbReference>
<feature type="repeat" description="TPR" evidence="7">
    <location>
        <begin position="83"/>
        <end position="116"/>
    </location>
</feature>
<dbReference type="Proteomes" id="UP001448207">
    <property type="component" value="Unassembled WGS sequence"/>
</dbReference>
<dbReference type="SUPFAM" id="SSF56281">
    <property type="entry name" value="Metallo-hydrolase/oxidoreductase"/>
    <property type="match status" value="1"/>
</dbReference>
<dbReference type="InterPro" id="IPR001279">
    <property type="entry name" value="Metallo-B-lactamas"/>
</dbReference>
<comment type="caution">
    <text evidence="9">The sequence shown here is derived from an EMBL/GenBank/DDBJ whole genome shotgun (WGS) entry which is preliminary data.</text>
</comment>
<keyword evidence="3" id="KW-0677">Repeat</keyword>
<evidence type="ECO:0000259" key="8">
    <source>
        <dbReference type="SMART" id="SM00849"/>
    </source>
</evidence>
<evidence type="ECO:0000256" key="1">
    <source>
        <dbReference type="ARBA" id="ARBA00001947"/>
    </source>
</evidence>
<dbReference type="SMART" id="SM00849">
    <property type="entry name" value="Lactamase_B"/>
    <property type="match status" value="1"/>
</dbReference>
<evidence type="ECO:0000256" key="2">
    <source>
        <dbReference type="ARBA" id="ARBA00022723"/>
    </source>
</evidence>
<proteinExistence type="predicted"/>
<dbReference type="Gene3D" id="1.25.40.10">
    <property type="entry name" value="Tetratricopeptide repeat domain"/>
    <property type="match status" value="1"/>
</dbReference>
<organism evidence="9 10">
    <name type="scientific">Phycomyces blakesleeanus</name>
    <dbReference type="NCBI Taxonomy" id="4837"/>
    <lineage>
        <taxon>Eukaryota</taxon>
        <taxon>Fungi</taxon>
        <taxon>Fungi incertae sedis</taxon>
        <taxon>Mucoromycota</taxon>
        <taxon>Mucoromycotina</taxon>
        <taxon>Mucoromycetes</taxon>
        <taxon>Mucorales</taxon>
        <taxon>Phycomycetaceae</taxon>
        <taxon>Phycomyces</taxon>
    </lineage>
</organism>
<keyword evidence="5 7" id="KW-0802">TPR repeat</keyword>
<dbReference type="Pfam" id="PF07719">
    <property type="entry name" value="TPR_2"/>
    <property type="match status" value="1"/>
</dbReference>